<protein>
    <submittedName>
        <fullName evidence="2">Uncharacterized protein</fullName>
    </submittedName>
</protein>
<dbReference type="FunCoup" id="A0A7J7CDA7">
    <property type="interactions" value="66"/>
</dbReference>
<dbReference type="EMBL" id="JAAARO010000018">
    <property type="protein sequence ID" value="KAF5732141.1"/>
    <property type="molecule type" value="Genomic_DNA"/>
</dbReference>
<proteinExistence type="predicted"/>
<name>A0A7J7CDA7_TRIWF</name>
<sequence>MRTPSILSQPLWASPRSAAVSAPFPTRVMRHLDRLPIPNLLAYVSTNPPPLDPLYGSAAARISTVKAMRSELDWETQEHESEGNSGKRCWGIVDKGLSLGKKILVTGVVLSSVPFVLPPLLVISTIGFAFSVPSGLFLASYVCTEKLMGKLLSSTTPPPLLLGFGIWSNDEDVEGADIEQDIDYEREEEDLLRDIKGEVESKFELSDNENQKVDYGKGSVGAYGKELSEGADEIVEENWPGGDNFERLNDQDKPLEETGVTINRRREGQEDELVVEQVKDEQPVNVLSEVEVVIEGDEKSDSNVVEEETPFEVTKVAVELHLGGDIEEDKEVVRETRGLLEKLQDEGDSVDVANIVEEEPRPLEEKQTVLHAEKADESTANNDILVNGKKKILLLSKENVREIADESVFGLLHEKHAPAQPSKKEAYNGAEGREAIDSAELPSATGEVENNHGGKTSKKNTSMVSKEPYSAEEIWKQINAMRIIVGYKVAPQATYVEELKALYVFIGVEPPASLEERSDLKGVNDKLQYLKSIVGVK</sequence>
<evidence type="ECO:0000256" key="1">
    <source>
        <dbReference type="SAM" id="MobiDB-lite"/>
    </source>
</evidence>
<reference evidence="2 3" key="1">
    <citation type="journal article" date="2020" name="Nat. Commun.">
        <title>Genome of Tripterygium wilfordii and identification of cytochrome P450 involved in triptolide biosynthesis.</title>
        <authorList>
            <person name="Tu L."/>
            <person name="Su P."/>
            <person name="Zhang Z."/>
            <person name="Gao L."/>
            <person name="Wang J."/>
            <person name="Hu T."/>
            <person name="Zhou J."/>
            <person name="Zhang Y."/>
            <person name="Zhao Y."/>
            <person name="Liu Y."/>
            <person name="Song Y."/>
            <person name="Tong Y."/>
            <person name="Lu Y."/>
            <person name="Yang J."/>
            <person name="Xu C."/>
            <person name="Jia M."/>
            <person name="Peters R.J."/>
            <person name="Huang L."/>
            <person name="Gao W."/>
        </authorList>
    </citation>
    <scope>NUCLEOTIDE SEQUENCE [LARGE SCALE GENOMIC DNA]</scope>
    <source>
        <strain evidence="3">cv. XIE 37</strain>
        <tissue evidence="2">Leaf</tissue>
    </source>
</reference>
<dbReference type="InParanoid" id="A0A7J7CDA7"/>
<comment type="caution">
    <text evidence="2">The sequence shown here is derived from an EMBL/GenBank/DDBJ whole genome shotgun (WGS) entry which is preliminary data.</text>
</comment>
<accession>A0A7J7CDA7</accession>
<keyword evidence="3" id="KW-1185">Reference proteome</keyword>
<dbReference type="PANTHER" id="PTHR37198">
    <property type="entry name" value="NUCLEOLIN"/>
    <property type="match status" value="1"/>
</dbReference>
<evidence type="ECO:0000313" key="3">
    <source>
        <dbReference type="Proteomes" id="UP000593562"/>
    </source>
</evidence>
<evidence type="ECO:0000313" key="2">
    <source>
        <dbReference type="EMBL" id="KAF5732141.1"/>
    </source>
</evidence>
<feature type="region of interest" description="Disordered" evidence="1">
    <location>
        <begin position="436"/>
        <end position="465"/>
    </location>
</feature>
<organism evidence="2 3">
    <name type="scientific">Tripterygium wilfordii</name>
    <name type="common">Thunder God vine</name>
    <dbReference type="NCBI Taxonomy" id="458696"/>
    <lineage>
        <taxon>Eukaryota</taxon>
        <taxon>Viridiplantae</taxon>
        <taxon>Streptophyta</taxon>
        <taxon>Embryophyta</taxon>
        <taxon>Tracheophyta</taxon>
        <taxon>Spermatophyta</taxon>
        <taxon>Magnoliopsida</taxon>
        <taxon>eudicotyledons</taxon>
        <taxon>Gunneridae</taxon>
        <taxon>Pentapetalae</taxon>
        <taxon>rosids</taxon>
        <taxon>fabids</taxon>
        <taxon>Celastrales</taxon>
        <taxon>Celastraceae</taxon>
        <taxon>Tripterygium</taxon>
    </lineage>
</organism>
<dbReference type="PANTHER" id="PTHR37198:SF1">
    <property type="entry name" value="NUCLEOLIN"/>
    <property type="match status" value="1"/>
</dbReference>
<dbReference type="AlphaFoldDB" id="A0A7J7CDA7"/>
<gene>
    <name evidence="2" type="ORF">HS088_TW18G00831</name>
</gene>
<dbReference type="Proteomes" id="UP000593562">
    <property type="component" value="Unassembled WGS sequence"/>
</dbReference>